<organism evidence="1 2">
    <name type="scientific">Ataeniobius toweri</name>
    <dbReference type="NCBI Taxonomy" id="208326"/>
    <lineage>
        <taxon>Eukaryota</taxon>
        <taxon>Metazoa</taxon>
        <taxon>Chordata</taxon>
        <taxon>Craniata</taxon>
        <taxon>Vertebrata</taxon>
        <taxon>Euteleostomi</taxon>
        <taxon>Actinopterygii</taxon>
        <taxon>Neopterygii</taxon>
        <taxon>Teleostei</taxon>
        <taxon>Neoteleostei</taxon>
        <taxon>Acanthomorphata</taxon>
        <taxon>Ovalentaria</taxon>
        <taxon>Atherinomorphae</taxon>
        <taxon>Cyprinodontiformes</taxon>
        <taxon>Goodeidae</taxon>
        <taxon>Ataeniobius</taxon>
    </lineage>
</organism>
<dbReference type="Proteomes" id="UP001345963">
    <property type="component" value="Unassembled WGS sequence"/>
</dbReference>
<sequence>MVNILVAVMIESHGRIPPISVWTNYARGIATRFHIAKTRTQKMIVCTCMSKNIAMILRPILSILLEESRLFNPIPMMVYVCVKGQISRTA</sequence>
<evidence type="ECO:0000313" key="2">
    <source>
        <dbReference type="Proteomes" id="UP001345963"/>
    </source>
</evidence>
<comment type="caution">
    <text evidence="1">The sequence shown here is derived from an EMBL/GenBank/DDBJ whole genome shotgun (WGS) entry which is preliminary data.</text>
</comment>
<protein>
    <submittedName>
        <fullName evidence="1">Uncharacterized protein</fullName>
    </submittedName>
</protein>
<gene>
    <name evidence="1" type="ORF">ATANTOWER_029585</name>
</gene>
<reference evidence="1 2" key="1">
    <citation type="submission" date="2021-07" db="EMBL/GenBank/DDBJ databases">
        <authorList>
            <person name="Palmer J.M."/>
        </authorList>
    </citation>
    <scope>NUCLEOTIDE SEQUENCE [LARGE SCALE GENOMIC DNA]</scope>
    <source>
        <strain evidence="1 2">AT_MEX2019</strain>
        <tissue evidence="1">Muscle</tissue>
    </source>
</reference>
<name>A0ABU7BV14_9TELE</name>
<proteinExistence type="predicted"/>
<keyword evidence="2" id="KW-1185">Reference proteome</keyword>
<dbReference type="EMBL" id="JAHUTI010066701">
    <property type="protein sequence ID" value="MED6253439.1"/>
    <property type="molecule type" value="Genomic_DNA"/>
</dbReference>
<accession>A0ABU7BV14</accession>
<evidence type="ECO:0000313" key="1">
    <source>
        <dbReference type="EMBL" id="MED6253439.1"/>
    </source>
</evidence>